<dbReference type="InterPro" id="IPR035892">
    <property type="entry name" value="C2_domain_sf"/>
</dbReference>
<dbReference type="InterPro" id="IPR001936">
    <property type="entry name" value="RasGAP_dom"/>
</dbReference>
<evidence type="ECO:0000256" key="2">
    <source>
        <dbReference type="SAM" id="MobiDB-lite"/>
    </source>
</evidence>
<feature type="compositionally biased region" description="Polar residues" evidence="2">
    <location>
        <begin position="406"/>
        <end position="420"/>
    </location>
</feature>
<feature type="region of interest" description="Disordered" evidence="2">
    <location>
        <begin position="857"/>
        <end position="878"/>
    </location>
</feature>
<dbReference type="GO" id="GO:0007165">
    <property type="term" value="P:signal transduction"/>
    <property type="evidence" value="ECO:0007669"/>
    <property type="project" value="UniProtKB-ARBA"/>
</dbReference>
<evidence type="ECO:0000256" key="1">
    <source>
        <dbReference type="ARBA" id="ARBA00022468"/>
    </source>
</evidence>
<reference evidence="4 5" key="1">
    <citation type="journal article" date="2020" name="Genome Biol. Evol.">
        <title>A new high-quality draft genome assembly of the Chinese cordyceps Ophiocordyceps sinensis.</title>
        <authorList>
            <person name="Shu R."/>
            <person name="Zhang J."/>
            <person name="Meng Q."/>
            <person name="Zhang H."/>
            <person name="Zhou G."/>
            <person name="Li M."/>
            <person name="Wu P."/>
            <person name="Zhao Y."/>
            <person name="Chen C."/>
            <person name="Qin Q."/>
        </authorList>
    </citation>
    <scope>NUCLEOTIDE SEQUENCE [LARGE SCALE GENOMIC DNA]</scope>
    <source>
        <strain evidence="4 5">IOZ07</strain>
    </source>
</reference>
<gene>
    <name evidence="4" type="ORF">G6O67_006503</name>
</gene>
<dbReference type="GO" id="GO:0005096">
    <property type="term" value="F:GTPase activator activity"/>
    <property type="evidence" value="ECO:0007669"/>
    <property type="project" value="UniProtKB-KW"/>
</dbReference>
<feature type="region of interest" description="Disordered" evidence="2">
    <location>
        <begin position="700"/>
        <end position="721"/>
    </location>
</feature>
<feature type="region of interest" description="Disordered" evidence="2">
    <location>
        <begin position="1230"/>
        <end position="1291"/>
    </location>
</feature>
<protein>
    <recommendedName>
        <fullName evidence="3">Ras-GAP domain-containing protein</fullName>
    </recommendedName>
</protein>
<feature type="region of interest" description="Disordered" evidence="2">
    <location>
        <begin position="219"/>
        <end position="260"/>
    </location>
</feature>
<dbReference type="PANTHER" id="PTHR10194">
    <property type="entry name" value="RAS GTPASE-ACTIVATING PROTEINS"/>
    <property type="match status" value="1"/>
</dbReference>
<dbReference type="Pfam" id="PF00616">
    <property type="entry name" value="RasGAP"/>
    <property type="match status" value="1"/>
</dbReference>
<keyword evidence="1" id="KW-0343">GTPase activation</keyword>
<accession>A0A8H4LVS5</accession>
<dbReference type="OrthoDB" id="775356at2759"/>
<evidence type="ECO:0000313" key="4">
    <source>
        <dbReference type="EMBL" id="KAF4506413.1"/>
    </source>
</evidence>
<evidence type="ECO:0000313" key="5">
    <source>
        <dbReference type="Proteomes" id="UP000557566"/>
    </source>
</evidence>
<sequence>MEGQASATSESGGSERTIWPRQHQLQQQSQARGHPPQVPSRHSSSPLEAQRNQAASLAGPALRYNADAGDTSQTVASDFAEVPRFRAGAFPQSPATSPPPVPRDAGSPSQSGSPMAVAGEGGRRRQGIVFSDSLAQQPQQYQRYQNVRASGSTRPRTRTMDAGLLTHRGAPPVPDRQRHRIGSVSSSASQPMPPDEPQKPALPTAASDLDTVGYLPVPAHRQTETPTPPTKAKEKKSSSSNKRLLKRLSFRPASPEAPAMASVDSFSIPVATGDPARLASLMKALGGRMRGEIECQVDPGGTWHAGFAYIDDEHGCLMRHSERQGTSTSAFTTLVPDLRGCRVLPVEFPASGKACLEIVAFGQQEQRSGEALMVLLRPLTSDEWNLWLAALLCWQQIQPAGPRVANGNSPSSVTTNSLPDVTQRPGLRRQGQSASSLDAGRVSNIIKVGTVMLWDKGPVATPWEVVHRSSTRDPHSWPASSWRKVSCILHEDGEFRLLMENDISVLCVIQLSQLSRHSIQQLDHTVLDQEFCIAIFPIYAPSSTQLSIFRPVYLALDGRVPFEVWFVLLRAIAVPEIHKLDSSDNEYPVQELAEVETDQDEEIFRIERTVGVRITEAKIRARPAAEPETAAHERVARSEHADPLVGSYLAEVILDGEVRARTTTRTDTKNPFWREDCEFIDLPPTVRDLTIVVKRLAEGTNSHGSAEASRRKASTHDGGGTQEELVCGTVNIILDRLERGKDHEEWLQITDDRQQPIGSMLVKIWHAEHVALLTKEYRPLSDLLHRFSTGLTTMVSAAVPGQLRRLSETFLDIFQASGSASDWLMALVEDEIDGIGSQASIKKFRFSSRLKSTESTESLAALPAPMTTTNPPPSSSSMDRELLVRDMSKSLAGEANLLFRGNTLLTQSLEFHMRRLGTEYLDEVLRDKIVELNELDPDCEVDPSRLPHLQHHHYHHHAIAADMDQRWNRLILLTTEVWHRVADSANRLPAELRQILKYIRAVAEDRYGDFLRTVAYTSVSGFLFLRFLCPAILSPKLFGLLRDHPRPRAQRTLTLIAKVLQKMANMSVFGKREEWMEPMNRFLSAQRPVFRDYIDGVCGIPAARDGVRSVPASYSTPVTMLGRLGPAAREGFPSLPYLIDQARSFASLVKLWVDSCPPDVKRGQILDDGEVLATFHDLCNALQRRSDACLARAEHSRAIHVASGSAEQLAESLEQATLIQSLSNPHSLAVAMDTSRPPSSSGSEGFGDRFAAQRHSREYRAGRESSSLEAKRAGGTGGSGNTIKARNGKVGRTILSGIMRIGRAESPDSKQHR</sequence>
<feature type="compositionally biased region" description="Low complexity" evidence="2">
    <location>
        <begin position="136"/>
        <end position="145"/>
    </location>
</feature>
<dbReference type="InterPro" id="IPR023152">
    <property type="entry name" value="RasGAP_CS"/>
</dbReference>
<dbReference type="Gene3D" id="1.10.506.10">
    <property type="entry name" value="GTPase Activation - p120gap, domain 1"/>
    <property type="match status" value="1"/>
</dbReference>
<dbReference type="InterPro" id="IPR008936">
    <property type="entry name" value="Rho_GTPase_activation_prot"/>
</dbReference>
<dbReference type="EMBL" id="JAAVMX010000007">
    <property type="protein sequence ID" value="KAF4506413.1"/>
    <property type="molecule type" value="Genomic_DNA"/>
</dbReference>
<dbReference type="PROSITE" id="PS00509">
    <property type="entry name" value="RAS_GTPASE_ACTIV_1"/>
    <property type="match status" value="1"/>
</dbReference>
<feature type="compositionally biased region" description="Polar residues" evidence="2">
    <location>
        <begin position="1"/>
        <end position="14"/>
    </location>
</feature>
<organism evidence="4 5">
    <name type="scientific">Ophiocordyceps sinensis</name>
    <dbReference type="NCBI Taxonomy" id="72228"/>
    <lineage>
        <taxon>Eukaryota</taxon>
        <taxon>Fungi</taxon>
        <taxon>Dikarya</taxon>
        <taxon>Ascomycota</taxon>
        <taxon>Pezizomycotina</taxon>
        <taxon>Sordariomycetes</taxon>
        <taxon>Hypocreomycetidae</taxon>
        <taxon>Hypocreales</taxon>
        <taxon>Ophiocordycipitaceae</taxon>
        <taxon>Ophiocordyceps</taxon>
    </lineage>
</organism>
<dbReference type="PROSITE" id="PS50018">
    <property type="entry name" value="RAS_GTPASE_ACTIV_2"/>
    <property type="match status" value="1"/>
</dbReference>
<dbReference type="CDD" id="cd05137">
    <property type="entry name" value="RasGAP_CLA2_BUD2"/>
    <property type="match status" value="1"/>
</dbReference>
<dbReference type="InterPro" id="IPR039360">
    <property type="entry name" value="Ras_GTPase"/>
</dbReference>
<dbReference type="SMART" id="SM00323">
    <property type="entry name" value="RasGAP"/>
    <property type="match status" value="1"/>
</dbReference>
<evidence type="ECO:0000259" key="3">
    <source>
        <dbReference type="PROSITE" id="PS50018"/>
    </source>
</evidence>
<dbReference type="PANTHER" id="PTHR10194:SF60">
    <property type="entry name" value="RAS GTPASE-ACTIVATING PROTEIN RASKOL"/>
    <property type="match status" value="1"/>
</dbReference>
<feature type="domain" description="Ras-GAP" evidence="3">
    <location>
        <begin position="802"/>
        <end position="1065"/>
    </location>
</feature>
<keyword evidence="5" id="KW-1185">Reference proteome</keyword>
<dbReference type="Proteomes" id="UP000557566">
    <property type="component" value="Unassembled WGS sequence"/>
</dbReference>
<dbReference type="SUPFAM" id="SSF49562">
    <property type="entry name" value="C2 domain (Calcium/lipid-binding domain, CaLB)"/>
    <property type="match status" value="1"/>
</dbReference>
<name>A0A8H4LVS5_9HYPO</name>
<proteinExistence type="predicted"/>
<feature type="region of interest" description="Disordered" evidence="2">
    <location>
        <begin position="402"/>
        <end position="435"/>
    </location>
</feature>
<feature type="compositionally biased region" description="Low complexity" evidence="2">
    <location>
        <begin position="858"/>
        <end position="869"/>
    </location>
</feature>
<feature type="compositionally biased region" description="Polar residues" evidence="2">
    <location>
        <begin position="40"/>
        <end position="55"/>
    </location>
</feature>
<dbReference type="SUPFAM" id="SSF48350">
    <property type="entry name" value="GTPase activation domain, GAP"/>
    <property type="match status" value="1"/>
</dbReference>
<feature type="region of interest" description="Disordered" evidence="2">
    <location>
        <begin position="1"/>
        <end position="204"/>
    </location>
</feature>
<comment type="caution">
    <text evidence="4">The sequence shown here is derived from an EMBL/GenBank/DDBJ whole genome shotgun (WGS) entry which is preliminary data.</text>
</comment>